<dbReference type="PANTHER" id="PTHR44981">
    <property type="entry name" value="PERICENTRIN-LIKE PROTEIN, ISOFORM F"/>
    <property type="match status" value="1"/>
</dbReference>
<gene>
    <name evidence="6" type="primary">LOC109062299</name>
</gene>
<dbReference type="InterPro" id="IPR028745">
    <property type="entry name" value="AKAP9/Pericentrin"/>
</dbReference>
<evidence type="ECO:0000313" key="6">
    <source>
        <dbReference type="RefSeq" id="XP_042632083.1"/>
    </source>
</evidence>
<dbReference type="GO" id="GO:0005813">
    <property type="term" value="C:centrosome"/>
    <property type="evidence" value="ECO:0007669"/>
    <property type="project" value="UniProtKB-SubCell"/>
</dbReference>
<feature type="coiled-coil region" evidence="5">
    <location>
        <begin position="66"/>
        <end position="103"/>
    </location>
</feature>
<evidence type="ECO:0000256" key="1">
    <source>
        <dbReference type="ARBA" id="ARBA00004300"/>
    </source>
</evidence>
<dbReference type="GO" id="GO:0060090">
    <property type="term" value="F:molecular adaptor activity"/>
    <property type="evidence" value="ECO:0007669"/>
    <property type="project" value="InterPro"/>
</dbReference>
<dbReference type="GeneID" id="109062299"/>
<dbReference type="PANTHER" id="PTHR44981:SF1">
    <property type="entry name" value="A-KINASE ANCHOR PROTEIN 9"/>
    <property type="match status" value="1"/>
</dbReference>
<dbReference type="Proteomes" id="UP001155660">
    <property type="component" value="Chromosome A19"/>
</dbReference>
<name>A0A9Q9Z4W4_CYPCA</name>
<keyword evidence="4" id="KW-0206">Cytoskeleton</keyword>
<dbReference type="GO" id="GO:0007165">
    <property type="term" value="P:signal transduction"/>
    <property type="evidence" value="ECO:0007669"/>
    <property type="project" value="InterPro"/>
</dbReference>
<evidence type="ECO:0000256" key="3">
    <source>
        <dbReference type="ARBA" id="ARBA00023054"/>
    </source>
</evidence>
<dbReference type="RefSeq" id="XP_042632083.1">
    <property type="nucleotide sequence ID" value="XM_042776149.1"/>
</dbReference>
<protein>
    <submittedName>
        <fullName evidence="6">A-kinase anchor protein 9-like isoform X2</fullName>
    </submittedName>
</protein>
<sequence length="123" mass="14458">MFSAETETEEGLEIKGAGLQQQEAELPLEREEFLMSISTRLQSAVEKLLITITHTSTQLEHAEVTQTELIREKFRQNEEMEELQRRQEELQERLCEEERAREQLALELHRAEGVCVWCERESV</sequence>
<keyword evidence="3 5" id="KW-0175">Coiled coil</keyword>
<proteinExistence type="predicted"/>
<accession>A0A9Q9Z4W4</accession>
<comment type="subcellular location">
    <subcellularLocation>
        <location evidence="1">Cytoplasm</location>
        <location evidence="1">Cytoskeleton</location>
        <location evidence="1">Microtubule organizing center</location>
        <location evidence="1">Centrosome</location>
    </subcellularLocation>
</comment>
<organism evidence="6">
    <name type="scientific">Cyprinus carpio</name>
    <name type="common">Common carp</name>
    <dbReference type="NCBI Taxonomy" id="7962"/>
    <lineage>
        <taxon>Eukaryota</taxon>
        <taxon>Metazoa</taxon>
        <taxon>Chordata</taxon>
        <taxon>Craniata</taxon>
        <taxon>Vertebrata</taxon>
        <taxon>Euteleostomi</taxon>
        <taxon>Actinopterygii</taxon>
        <taxon>Neopterygii</taxon>
        <taxon>Teleostei</taxon>
        <taxon>Ostariophysi</taxon>
        <taxon>Cypriniformes</taxon>
        <taxon>Cyprinidae</taxon>
        <taxon>Cyprininae</taxon>
        <taxon>Cyprinus</taxon>
    </lineage>
</organism>
<evidence type="ECO:0000256" key="2">
    <source>
        <dbReference type="ARBA" id="ARBA00022490"/>
    </source>
</evidence>
<reference evidence="6" key="1">
    <citation type="submission" date="2025-08" db="UniProtKB">
        <authorList>
            <consortium name="RefSeq"/>
        </authorList>
    </citation>
    <scope>IDENTIFICATION</scope>
    <source>
        <tissue evidence="6">Muscle</tissue>
    </source>
</reference>
<keyword evidence="2" id="KW-0963">Cytoplasm</keyword>
<evidence type="ECO:0000256" key="4">
    <source>
        <dbReference type="ARBA" id="ARBA00023212"/>
    </source>
</evidence>
<evidence type="ECO:0000256" key="5">
    <source>
        <dbReference type="SAM" id="Coils"/>
    </source>
</evidence>
<dbReference type="AlphaFoldDB" id="A0A9Q9Z4W4"/>